<dbReference type="GO" id="GO:0043130">
    <property type="term" value="F:ubiquitin binding"/>
    <property type="evidence" value="ECO:0007669"/>
    <property type="project" value="TreeGrafter"/>
</dbReference>
<dbReference type="GO" id="GO:0000724">
    <property type="term" value="P:double-strand break repair via homologous recombination"/>
    <property type="evidence" value="ECO:0007669"/>
    <property type="project" value="TreeGrafter"/>
</dbReference>
<dbReference type="PANTHER" id="PTHR19862">
    <property type="entry name" value="WD REPEAT-CONTAINING PROTEIN 48"/>
    <property type="match status" value="1"/>
</dbReference>
<evidence type="ECO:0000256" key="1">
    <source>
        <dbReference type="SAM" id="Phobius"/>
    </source>
</evidence>
<keyword evidence="3" id="KW-1185">Reference proteome</keyword>
<gene>
    <name evidence="2" type="ORF">HYH02_011678</name>
</gene>
<keyword evidence="1" id="KW-0812">Transmembrane</keyword>
<keyword evidence="1" id="KW-0472">Membrane</keyword>
<reference evidence="2" key="1">
    <citation type="journal article" date="2020" name="bioRxiv">
        <title>Comparative genomics of Chlamydomonas.</title>
        <authorList>
            <person name="Craig R.J."/>
            <person name="Hasan A.R."/>
            <person name="Ness R.W."/>
            <person name="Keightley P.D."/>
        </authorList>
    </citation>
    <scope>NUCLEOTIDE SEQUENCE</scope>
    <source>
        <strain evidence="2">CCAP 11/173</strain>
    </source>
</reference>
<sequence length="201" mass="21948">MLKEGAGAVKEKLAHNVSISSTLAHMDTAISLPHQLLMVLLVAVFILYPALVSASLSMFACRILDTGSGPHPEMQQATWVHGYWLRDMNQACYAGIHASLYLPLGIVPEYYFWESVSQVQMLILVSIDVFGRALPEYQQALLLICGLSVIGMVNMACSPVIARLLTVMEFLSLGVLSLTITMGLFFVKTSQETVGISQVRG</sequence>
<dbReference type="OrthoDB" id="547225at2759"/>
<dbReference type="EMBL" id="JAEHOD010000050">
    <property type="protein sequence ID" value="KAG2436175.1"/>
    <property type="molecule type" value="Genomic_DNA"/>
</dbReference>
<dbReference type="AlphaFoldDB" id="A0A835TE18"/>
<accession>A0A835TE18</accession>
<comment type="caution">
    <text evidence="2">The sequence shown here is derived from an EMBL/GenBank/DDBJ whole genome shotgun (WGS) entry which is preliminary data.</text>
</comment>
<evidence type="ECO:0000313" key="3">
    <source>
        <dbReference type="Proteomes" id="UP000613740"/>
    </source>
</evidence>
<dbReference type="PANTHER" id="PTHR19862:SF14">
    <property type="entry name" value="WD REPEAT-CONTAINING PROTEIN 48"/>
    <property type="match status" value="1"/>
</dbReference>
<feature type="transmembrane region" description="Helical" evidence="1">
    <location>
        <begin position="141"/>
        <end position="161"/>
    </location>
</feature>
<dbReference type="InterPro" id="IPR051246">
    <property type="entry name" value="WDR48"/>
</dbReference>
<keyword evidence="1" id="KW-1133">Transmembrane helix</keyword>
<evidence type="ECO:0000313" key="2">
    <source>
        <dbReference type="EMBL" id="KAG2436175.1"/>
    </source>
</evidence>
<dbReference type="Proteomes" id="UP000613740">
    <property type="component" value="Unassembled WGS sequence"/>
</dbReference>
<feature type="transmembrane region" description="Helical" evidence="1">
    <location>
        <begin position="167"/>
        <end position="187"/>
    </location>
</feature>
<feature type="transmembrane region" description="Helical" evidence="1">
    <location>
        <begin position="36"/>
        <end position="60"/>
    </location>
</feature>
<proteinExistence type="predicted"/>
<name>A0A835TE18_9CHLO</name>
<protein>
    <submittedName>
        <fullName evidence="2">Uncharacterized protein</fullName>
    </submittedName>
</protein>
<organism evidence="2 3">
    <name type="scientific">Chlamydomonas schloesseri</name>
    <dbReference type="NCBI Taxonomy" id="2026947"/>
    <lineage>
        <taxon>Eukaryota</taxon>
        <taxon>Viridiplantae</taxon>
        <taxon>Chlorophyta</taxon>
        <taxon>core chlorophytes</taxon>
        <taxon>Chlorophyceae</taxon>
        <taxon>CS clade</taxon>
        <taxon>Chlamydomonadales</taxon>
        <taxon>Chlamydomonadaceae</taxon>
        <taxon>Chlamydomonas</taxon>
    </lineage>
</organism>